<gene>
    <name evidence="1" type="ORF">P5673_018779</name>
</gene>
<dbReference type="Gene3D" id="3.90.320.10">
    <property type="match status" value="1"/>
</dbReference>
<protein>
    <submittedName>
        <fullName evidence="1">Uncharacterized protein</fullName>
    </submittedName>
</protein>
<dbReference type="InterPro" id="IPR051703">
    <property type="entry name" value="NF-kappa-B_Signaling_Reg"/>
</dbReference>
<dbReference type="InterPro" id="IPR011604">
    <property type="entry name" value="PDDEXK-like_dom_sf"/>
</dbReference>
<accession>A0AAD9QCA7</accession>
<name>A0AAD9QCA7_ACRCE</name>
<reference evidence="1" key="1">
    <citation type="journal article" date="2023" name="G3 (Bethesda)">
        <title>Whole genome assembly and annotation of the endangered Caribbean coral Acropora cervicornis.</title>
        <authorList>
            <person name="Selwyn J.D."/>
            <person name="Vollmer S.V."/>
        </authorList>
    </citation>
    <scope>NUCLEOTIDE SEQUENCE</scope>
    <source>
        <strain evidence="1">K2</strain>
    </source>
</reference>
<dbReference type="PANTHER" id="PTHR46609:SF8">
    <property type="entry name" value="YQAJ VIRAL RECOMBINASE DOMAIN-CONTAINING PROTEIN"/>
    <property type="match status" value="1"/>
</dbReference>
<proteinExistence type="predicted"/>
<dbReference type="PANTHER" id="PTHR46609">
    <property type="entry name" value="EXONUCLEASE, PHAGE-TYPE/RECB, C-TERMINAL DOMAIN-CONTAINING PROTEIN"/>
    <property type="match status" value="1"/>
</dbReference>
<dbReference type="SUPFAM" id="SSF52980">
    <property type="entry name" value="Restriction endonuclease-like"/>
    <property type="match status" value="1"/>
</dbReference>
<keyword evidence="2" id="KW-1185">Reference proteome</keyword>
<sequence length="339" mass="38819">MEIAVFKTRLQDHKSCGIACQLYEARKVNRKSKLQEFVSSVQRLIQTCDVSKIGEGELVETKFGESPAGSFGSYQLTFQESNFKVMCNIPVNSARQLGTPFNTSANYPSLPLDDFNDDFVLNLPNDMANQIEEETRAQHTSETWVQEQKYRLTASKFGRIARRQRNTEKLCEDMLNAKPVKTKSTEHGIKYEPIALREYEKHMHKIGDPVKVEKSGHQWKDQMVSPWSYHHRHSLLQMAIERGVVVPLTQRLLHSDTTQKSDTKNMKTQLCGITRHAETSEMLVYLLIQLSVLENYVGLSSVRVQLGRKLITFRRDDIKTIQSRRLTKLATVKADGTSL</sequence>
<reference evidence="1" key="2">
    <citation type="journal article" date="2023" name="Science">
        <title>Genomic signatures of disease resistance in endangered staghorn corals.</title>
        <authorList>
            <person name="Vollmer S.V."/>
            <person name="Selwyn J.D."/>
            <person name="Despard B.A."/>
            <person name="Roesel C.L."/>
        </authorList>
    </citation>
    <scope>NUCLEOTIDE SEQUENCE</scope>
    <source>
        <strain evidence="1">K2</strain>
    </source>
</reference>
<dbReference type="AlphaFoldDB" id="A0AAD9QCA7"/>
<organism evidence="1 2">
    <name type="scientific">Acropora cervicornis</name>
    <name type="common">Staghorn coral</name>
    <dbReference type="NCBI Taxonomy" id="6130"/>
    <lineage>
        <taxon>Eukaryota</taxon>
        <taxon>Metazoa</taxon>
        <taxon>Cnidaria</taxon>
        <taxon>Anthozoa</taxon>
        <taxon>Hexacorallia</taxon>
        <taxon>Scleractinia</taxon>
        <taxon>Astrocoeniina</taxon>
        <taxon>Acroporidae</taxon>
        <taxon>Acropora</taxon>
    </lineage>
</organism>
<comment type="caution">
    <text evidence="1">The sequence shown here is derived from an EMBL/GenBank/DDBJ whole genome shotgun (WGS) entry which is preliminary data.</text>
</comment>
<dbReference type="EMBL" id="JARQWQ010000043">
    <property type="protein sequence ID" value="KAK2558600.1"/>
    <property type="molecule type" value="Genomic_DNA"/>
</dbReference>
<dbReference type="GO" id="GO:0006281">
    <property type="term" value="P:DNA repair"/>
    <property type="evidence" value="ECO:0007669"/>
    <property type="project" value="UniProtKB-ARBA"/>
</dbReference>
<dbReference type="Proteomes" id="UP001249851">
    <property type="component" value="Unassembled WGS sequence"/>
</dbReference>
<dbReference type="InterPro" id="IPR011335">
    <property type="entry name" value="Restrct_endonuc-II-like"/>
</dbReference>
<evidence type="ECO:0000313" key="2">
    <source>
        <dbReference type="Proteomes" id="UP001249851"/>
    </source>
</evidence>
<evidence type="ECO:0000313" key="1">
    <source>
        <dbReference type="EMBL" id="KAK2558600.1"/>
    </source>
</evidence>